<comment type="caution">
    <text evidence="1">The sequence shown here is derived from an EMBL/GenBank/DDBJ whole genome shotgun (WGS) entry which is preliminary data.</text>
</comment>
<organism evidence="1 2">
    <name type="scientific">Franconibacter pulveris</name>
    <dbReference type="NCBI Taxonomy" id="435910"/>
    <lineage>
        <taxon>Bacteria</taxon>
        <taxon>Pseudomonadati</taxon>
        <taxon>Pseudomonadota</taxon>
        <taxon>Gammaproteobacteria</taxon>
        <taxon>Enterobacterales</taxon>
        <taxon>Enterobacteriaceae</taxon>
        <taxon>Franconibacter</taxon>
    </lineage>
</organism>
<accession>A0A0J8VLB1</accession>
<proteinExistence type="predicted"/>
<evidence type="ECO:0000313" key="2">
    <source>
        <dbReference type="Proteomes" id="UP000037315"/>
    </source>
</evidence>
<keyword evidence="2" id="KW-1185">Reference proteome</keyword>
<sequence length="73" mass="8172">MMLSSVGLTLLIMVGVLSHDNFKGIFEAFINFARHQAQHGSTRLPEAALRSMIFKRACWRHGVKKTEARAASE</sequence>
<dbReference type="EMBL" id="LFEJ01000015">
    <property type="protein sequence ID" value="KMV34238.1"/>
    <property type="molecule type" value="Genomic_DNA"/>
</dbReference>
<evidence type="ECO:0000313" key="1">
    <source>
        <dbReference type="EMBL" id="KMV34238.1"/>
    </source>
</evidence>
<dbReference type="AlphaFoldDB" id="A0A0J8VLB1"/>
<dbReference type="PATRIC" id="fig|1656095.3.peg.2597"/>
<protein>
    <submittedName>
        <fullName evidence="1">Uncharacterized protein</fullName>
    </submittedName>
</protein>
<name>A0A0J8VLB1_9ENTR</name>
<reference evidence="1 2" key="1">
    <citation type="submission" date="2015-06" db="EMBL/GenBank/DDBJ databases">
        <title>Genome sequencing of Cronobacter sp. strain DJ34 isolated from petroleum contaminated sludge of Duliajan Oil Fields, Assam, India.</title>
        <authorList>
            <person name="Pal S."/>
            <person name="Banerjee T.D."/>
            <person name="Roy A."/>
            <person name="Sar P."/>
            <person name="Kazy S.K."/>
        </authorList>
    </citation>
    <scope>NUCLEOTIDE SEQUENCE [LARGE SCALE GENOMIC DNA]</scope>
    <source>
        <strain evidence="1 2">DJ34</strain>
    </source>
</reference>
<gene>
    <name evidence="1" type="ORF">ACH50_12585</name>
</gene>
<dbReference type="Proteomes" id="UP000037315">
    <property type="component" value="Unassembled WGS sequence"/>
</dbReference>